<comment type="caution">
    <text evidence="2">The sequence shown here is derived from an EMBL/GenBank/DDBJ whole genome shotgun (WGS) entry which is preliminary data.</text>
</comment>
<feature type="compositionally biased region" description="Polar residues" evidence="1">
    <location>
        <begin position="111"/>
        <end position="126"/>
    </location>
</feature>
<sequence>MASTSTSTSTTTPNSTSHPYSYQKPSTMATRTLISASKPTEAPTSGSHDHDDTPDKPTLQRPTTSNYQDAVAASGTADEASRPALQRAQGSYSRSDYKRGVMEQTLAGSPLSPQGYFSTSEQTTAQ</sequence>
<reference evidence="2 3" key="1">
    <citation type="submission" date="2015-07" db="EMBL/GenBank/DDBJ databases">
        <title>Comparative genomics of the Sigatoka disease complex on banana suggests a link between parallel evolutionary changes in Pseudocercospora fijiensis and Pseudocercospora eumusae and increased virulence on the banana host.</title>
        <authorList>
            <person name="Chang T.-C."/>
            <person name="Salvucci A."/>
            <person name="Crous P.W."/>
            <person name="Stergiopoulos I."/>
        </authorList>
    </citation>
    <scope>NUCLEOTIDE SEQUENCE [LARGE SCALE GENOMIC DNA]</scope>
    <source>
        <strain evidence="2 3">CBS 114824</strain>
    </source>
</reference>
<organism evidence="2 3">
    <name type="scientific">Pseudocercospora eumusae</name>
    <dbReference type="NCBI Taxonomy" id="321146"/>
    <lineage>
        <taxon>Eukaryota</taxon>
        <taxon>Fungi</taxon>
        <taxon>Dikarya</taxon>
        <taxon>Ascomycota</taxon>
        <taxon>Pezizomycotina</taxon>
        <taxon>Dothideomycetes</taxon>
        <taxon>Dothideomycetidae</taxon>
        <taxon>Mycosphaerellales</taxon>
        <taxon>Mycosphaerellaceae</taxon>
        <taxon>Pseudocercospora</taxon>
    </lineage>
</organism>
<proteinExistence type="predicted"/>
<feature type="region of interest" description="Disordered" evidence="1">
    <location>
        <begin position="1"/>
        <end position="126"/>
    </location>
</feature>
<evidence type="ECO:0000313" key="3">
    <source>
        <dbReference type="Proteomes" id="UP000070133"/>
    </source>
</evidence>
<evidence type="ECO:0000256" key="1">
    <source>
        <dbReference type="SAM" id="MobiDB-lite"/>
    </source>
</evidence>
<dbReference type="Proteomes" id="UP000070133">
    <property type="component" value="Unassembled WGS sequence"/>
</dbReference>
<gene>
    <name evidence="2" type="ORF">AC578_5954</name>
</gene>
<feature type="compositionally biased region" description="Low complexity" evidence="1">
    <location>
        <begin position="1"/>
        <end position="17"/>
    </location>
</feature>
<evidence type="ECO:0000313" key="2">
    <source>
        <dbReference type="EMBL" id="KXT02145.1"/>
    </source>
</evidence>
<dbReference type="EMBL" id="LFZN01000045">
    <property type="protein sequence ID" value="KXT02145.1"/>
    <property type="molecule type" value="Genomic_DNA"/>
</dbReference>
<accession>A0A139HI44</accession>
<keyword evidence="3" id="KW-1185">Reference proteome</keyword>
<name>A0A139HI44_9PEZI</name>
<protein>
    <submittedName>
        <fullName evidence="2">Uncharacterized protein</fullName>
    </submittedName>
</protein>
<dbReference type="OrthoDB" id="3643646at2759"/>
<dbReference type="AlphaFoldDB" id="A0A139HI44"/>
<feature type="compositionally biased region" description="Polar residues" evidence="1">
    <location>
        <begin position="18"/>
        <end position="46"/>
    </location>
</feature>